<feature type="non-terminal residue" evidence="1">
    <location>
        <position position="270"/>
    </location>
</feature>
<evidence type="ECO:0000313" key="1">
    <source>
        <dbReference type="EMBL" id="RFU25464.1"/>
    </source>
</evidence>
<proteinExistence type="predicted"/>
<dbReference type="CDD" id="cd00299">
    <property type="entry name" value="GST_C_family"/>
    <property type="match status" value="1"/>
</dbReference>
<dbReference type="AlphaFoldDB" id="A0A3E2GWB3"/>
<dbReference type="SUPFAM" id="SSF47616">
    <property type="entry name" value="GST C-terminal domain-like"/>
    <property type="match status" value="1"/>
</dbReference>
<reference evidence="1 2" key="1">
    <citation type="submission" date="2018-05" db="EMBL/GenBank/DDBJ databases">
        <title>Draft genome sequence of Scytalidium lignicola DSM 105466, a ubiquitous saprotrophic fungus.</title>
        <authorList>
            <person name="Buettner E."/>
            <person name="Gebauer A.M."/>
            <person name="Hofrichter M."/>
            <person name="Liers C."/>
            <person name="Kellner H."/>
        </authorList>
    </citation>
    <scope>NUCLEOTIDE SEQUENCE [LARGE SCALE GENOMIC DNA]</scope>
    <source>
        <strain evidence="1 2">DSM 105466</strain>
    </source>
</reference>
<gene>
    <name evidence="1" type="ORF">B7463_g10870</name>
</gene>
<keyword evidence="2" id="KW-1185">Reference proteome</keyword>
<feature type="non-terminal residue" evidence="1">
    <location>
        <position position="1"/>
    </location>
</feature>
<dbReference type="InterPro" id="IPR036282">
    <property type="entry name" value="Glutathione-S-Trfase_C_sf"/>
</dbReference>
<dbReference type="Proteomes" id="UP000258309">
    <property type="component" value="Unassembled WGS sequence"/>
</dbReference>
<evidence type="ECO:0008006" key="3">
    <source>
        <dbReference type="Google" id="ProtNLM"/>
    </source>
</evidence>
<organism evidence="1 2">
    <name type="scientific">Scytalidium lignicola</name>
    <name type="common">Hyphomycete</name>
    <dbReference type="NCBI Taxonomy" id="5539"/>
    <lineage>
        <taxon>Eukaryota</taxon>
        <taxon>Fungi</taxon>
        <taxon>Dikarya</taxon>
        <taxon>Ascomycota</taxon>
        <taxon>Pezizomycotina</taxon>
        <taxon>Leotiomycetes</taxon>
        <taxon>Leotiomycetes incertae sedis</taxon>
        <taxon>Scytalidium</taxon>
    </lineage>
</organism>
<comment type="caution">
    <text evidence="1">The sequence shown here is derived from an EMBL/GenBank/DDBJ whole genome shotgun (WGS) entry which is preliminary data.</text>
</comment>
<protein>
    <recommendedName>
        <fullName evidence="3">GST C-terminal domain-containing protein</fullName>
    </recommendedName>
</protein>
<evidence type="ECO:0000313" key="2">
    <source>
        <dbReference type="Proteomes" id="UP000258309"/>
    </source>
</evidence>
<sequence>MLTIKPILNHNLHTNSKPETYSSPFSTPCLAIYTTTNPPSKPLQLHQSLHDSHDILLYLSSTFSTTDGPDHHRRENLYTSCGASKAAEIQALEKRYDEGLGVAARDFWYRDMMVMNKWRSMLPFAFMGFRNRVGVLQSLVWFGLSPLLGRMIVAVLEITEERYRETVEICREEFRHASELLEKSEYLAGNSLSAADITFAAHSSLFLGITHQEGFQQYPLCSYAYSSEAKALQKELRDTKAGQHVLRLFKEERYFGTPLPRRKRSLLGLW</sequence>
<accession>A0A3E2GWB3</accession>
<dbReference type="OrthoDB" id="9988732at2759"/>
<name>A0A3E2GWB3_SCYLI</name>
<dbReference type="Gene3D" id="1.20.1050.10">
    <property type="match status" value="1"/>
</dbReference>
<dbReference type="EMBL" id="NCSJ02000331">
    <property type="protein sequence ID" value="RFU25464.1"/>
    <property type="molecule type" value="Genomic_DNA"/>
</dbReference>